<reference evidence="1 2" key="1">
    <citation type="submission" date="2020-04" db="EMBL/GenBank/DDBJ databases">
        <title>Paraburkholderia sp. RP-4-7 isolated from soil.</title>
        <authorList>
            <person name="Dahal R.H."/>
        </authorList>
    </citation>
    <scope>NUCLEOTIDE SEQUENCE [LARGE SCALE GENOMIC DNA]</scope>
    <source>
        <strain evidence="1 2">RP-4-7</strain>
    </source>
</reference>
<evidence type="ECO:0000313" key="2">
    <source>
        <dbReference type="Proteomes" id="UP000544134"/>
    </source>
</evidence>
<gene>
    <name evidence="1" type="ORF">HHL24_23420</name>
</gene>
<dbReference type="RefSeq" id="WP_169487746.1">
    <property type="nucleotide sequence ID" value="NZ_JABBGJ010000025.1"/>
</dbReference>
<keyword evidence="2" id="KW-1185">Reference proteome</keyword>
<organism evidence="1 2">
    <name type="scientific">Paraburkholderia polaris</name>
    <dbReference type="NCBI Taxonomy" id="2728848"/>
    <lineage>
        <taxon>Bacteria</taxon>
        <taxon>Pseudomonadati</taxon>
        <taxon>Pseudomonadota</taxon>
        <taxon>Betaproteobacteria</taxon>
        <taxon>Burkholderiales</taxon>
        <taxon>Burkholderiaceae</taxon>
        <taxon>Paraburkholderia</taxon>
    </lineage>
</organism>
<proteinExistence type="predicted"/>
<dbReference type="AlphaFoldDB" id="A0A848INR3"/>
<comment type="caution">
    <text evidence="1">The sequence shown here is derived from an EMBL/GenBank/DDBJ whole genome shotgun (WGS) entry which is preliminary data.</text>
</comment>
<sequence>MDMSGKVDGGGWTVTACARESGAEFGCLIGTCIAAPDGAVVREFTHDRTFGTPQEAVLEGLKEGMSWVDLTTSNTISAC</sequence>
<dbReference type="Proteomes" id="UP000544134">
    <property type="component" value="Unassembled WGS sequence"/>
</dbReference>
<evidence type="ECO:0000313" key="1">
    <source>
        <dbReference type="EMBL" id="NMM00877.1"/>
    </source>
</evidence>
<name>A0A848INR3_9BURK</name>
<accession>A0A848INR3</accession>
<protein>
    <submittedName>
        <fullName evidence="1">UDP-glucose 4-epimerase</fullName>
    </submittedName>
</protein>
<dbReference type="EMBL" id="JABBGJ010000025">
    <property type="protein sequence ID" value="NMM00877.1"/>
    <property type="molecule type" value="Genomic_DNA"/>
</dbReference>